<proteinExistence type="predicted"/>
<comment type="caution">
    <text evidence="1">The sequence shown here is derived from an EMBL/GenBank/DDBJ whole genome shotgun (WGS) entry which is preliminary data.</text>
</comment>
<protein>
    <submittedName>
        <fullName evidence="1">Uncharacterized protein</fullName>
    </submittedName>
</protein>
<reference evidence="1" key="1">
    <citation type="submission" date="2019-08" db="EMBL/GenBank/DDBJ databases">
        <authorList>
            <person name="Kucharzyk K."/>
            <person name="Murdoch R.W."/>
            <person name="Higgins S."/>
            <person name="Loffler F."/>
        </authorList>
    </citation>
    <scope>NUCLEOTIDE SEQUENCE</scope>
</reference>
<gene>
    <name evidence="1" type="ORF">SDC9_94225</name>
</gene>
<organism evidence="1">
    <name type="scientific">bioreactor metagenome</name>
    <dbReference type="NCBI Taxonomy" id="1076179"/>
    <lineage>
        <taxon>unclassified sequences</taxon>
        <taxon>metagenomes</taxon>
        <taxon>ecological metagenomes</taxon>
    </lineage>
</organism>
<dbReference type="EMBL" id="VSSQ01011707">
    <property type="protein sequence ID" value="MPM47514.1"/>
    <property type="molecule type" value="Genomic_DNA"/>
</dbReference>
<name>A0A645ACW0_9ZZZZ</name>
<evidence type="ECO:0000313" key="1">
    <source>
        <dbReference type="EMBL" id="MPM47514.1"/>
    </source>
</evidence>
<dbReference type="AlphaFoldDB" id="A0A645ACW0"/>
<sequence>MAAFMMAGVYSYSSRTKEIMTGNELTLEVNYLLTGHLVYVSIN</sequence>
<accession>A0A645ACW0</accession>